<organism evidence="2 3">
    <name type="scientific">Paenibacillus montanisoli</name>
    <dbReference type="NCBI Taxonomy" id="2081970"/>
    <lineage>
        <taxon>Bacteria</taxon>
        <taxon>Bacillati</taxon>
        <taxon>Bacillota</taxon>
        <taxon>Bacilli</taxon>
        <taxon>Bacillales</taxon>
        <taxon>Paenibacillaceae</taxon>
        <taxon>Paenibacillus</taxon>
    </lineage>
</organism>
<name>A0A328U4R3_9BACL</name>
<dbReference type="RefSeq" id="WP_112880910.1">
    <property type="nucleotide sequence ID" value="NZ_QLUW01000001.1"/>
</dbReference>
<keyword evidence="3" id="KW-1185">Reference proteome</keyword>
<dbReference type="OrthoDB" id="2739624at2"/>
<dbReference type="Pfam" id="PF00190">
    <property type="entry name" value="Cupin_1"/>
    <property type="match status" value="1"/>
</dbReference>
<evidence type="ECO:0000259" key="1">
    <source>
        <dbReference type="SMART" id="SM00835"/>
    </source>
</evidence>
<dbReference type="Gene3D" id="2.60.120.10">
    <property type="entry name" value="Jelly Rolls"/>
    <property type="match status" value="1"/>
</dbReference>
<evidence type="ECO:0000313" key="3">
    <source>
        <dbReference type="Proteomes" id="UP000249260"/>
    </source>
</evidence>
<dbReference type="InterPro" id="IPR006045">
    <property type="entry name" value="Cupin_1"/>
</dbReference>
<dbReference type="InterPro" id="IPR011051">
    <property type="entry name" value="RmlC_Cupin_sf"/>
</dbReference>
<sequence length="264" mass="28339">MTVSYMDYTSRNVQFTYNVNNNTTFKKDALNYINTLSNQELNTLVDVSLLDIYMSKGNIVEPHYHQNAAELIYVISGSIVLSIINPFTNELLHFPLQPGQVGNVPHGWWHYEAATADNTHLLAIFDAPVPQFIGGSDLLRLTPADILAHTYCLNEAKVKDTLAPITQTVFIGPPANCNQPGAQAVQGVSEGVGSKQAVQGVSEGVGSKQAVQGVSEGVGSKQAVQGVSEGVGSKQAVQGVSEGVGSGYGFPNQKRQFIGNGWRF</sequence>
<dbReference type="CDD" id="cd20306">
    <property type="entry name" value="cupin_OxDC-like"/>
    <property type="match status" value="1"/>
</dbReference>
<dbReference type="AlphaFoldDB" id="A0A328U4R3"/>
<comment type="caution">
    <text evidence="2">The sequence shown here is derived from an EMBL/GenBank/DDBJ whole genome shotgun (WGS) entry which is preliminary data.</text>
</comment>
<dbReference type="SUPFAM" id="SSF51182">
    <property type="entry name" value="RmlC-like cupins"/>
    <property type="match status" value="1"/>
</dbReference>
<dbReference type="SMART" id="SM00835">
    <property type="entry name" value="Cupin_1"/>
    <property type="match status" value="1"/>
</dbReference>
<reference evidence="2 3" key="1">
    <citation type="submission" date="2018-06" db="EMBL/GenBank/DDBJ databases">
        <title>Paenibacillus montanisoli sp. nov., isolated from mountain area soil.</title>
        <authorList>
            <person name="Wu M."/>
        </authorList>
    </citation>
    <scope>NUCLEOTIDE SEQUENCE [LARGE SCALE GENOMIC DNA]</scope>
    <source>
        <strain evidence="2 3">RA17</strain>
    </source>
</reference>
<accession>A0A328U4R3</accession>
<dbReference type="Proteomes" id="UP000249260">
    <property type="component" value="Unassembled WGS sequence"/>
</dbReference>
<gene>
    <name evidence="2" type="ORF">DL346_04840</name>
</gene>
<dbReference type="PANTHER" id="PTHR31238">
    <property type="entry name" value="GERMIN-LIKE PROTEIN SUBFAMILY 3 MEMBER 3"/>
    <property type="match status" value="1"/>
</dbReference>
<proteinExistence type="predicted"/>
<protein>
    <submittedName>
        <fullName evidence="2">Cupin domain-containing protein</fullName>
    </submittedName>
</protein>
<feature type="domain" description="Cupin type-1" evidence="1">
    <location>
        <begin position="17"/>
        <end position="159"/>
    </location>
</feature>
<evidence type="ECO:0000313" key="2">
    <source>
        <dbReference type="EMBL" id="RAP77787.1"/>
    </source>
</evidence>
<dbReference type="EMBL" id="QLUW01000001">
    <property type="protein sequence ID" value="RAP77787.1"/>
    <property type="molecule type" value="Genomic_DNA"/>
</dbReference>
<dbReference type="InterPro" id="IPR014710">
    <property type="entry name" value="RmlC-like_jellyroll"/>
</dbReference>